<gene>
    <name evidence="8" type="ORF">HNP48_001874</name>
</gene>
<keyword evidence="4" id="KW-0479">Metal-binding</keyword>
<evidence type="ECO:0000256" key="1">
    <source>
        <dbReference type="ARBA" id="ARBA00001946"/>
    </source>
</evidence>
<dbReference type="PROSITE" id="PS00723">
    <property type="entry name" value="POLYPRENYL_SYNTHASE_1"/>
    <property type="match status" value="1"/>
</dbReference>
<dbReference type="SUPFAM" id="SSF48576">
    <property type="entry name" value="Terpenoid synthases"/>
    <property type="match status" value="1"/>
</dbReference>
<dbReference type="Pfam" id="PF00348">
    <property type="entry name" value="polyprenyl_synt"/>
    <property type="match status" value="1"/>
</dbReference>
<evidence type="ECO:0000313" key="9">
    <source>
        <dbReference type="Proteomes" id="UP000575083"/>
    </source>
</evidence>
<evidence type="ECO:0000256" key="4">
    <source>
        <dbReference type="ARBA" id="ARBA00022723"/>
    </source>
</evidence>
<reference evidence="8 9" key="1">
    <citation type="submission" date="2020-08" db="EMBL/GenBank/DDBJ databases">
        <title>Functional genomics of gut bacteria from endangered species of beetles.</title>
        <authorList>
            <person name="Carlos-Shanley C."/>
        </authorList>
    </citation>
    <scope>NUCLEOTIDE SEQUENCE [LARGE SCALE GENOMIC DNA]</scope>
    <source>
        <strain evidence="8 9">S00198</strain>
    </source>
</reference>
<dbReference type="Proteomes" id="UP000575083">
    <property type="component" value="Unassembled WGS sequence"/>
</dbReference>
<dbReference type="GO" id="GO:0016114">
    <property type="term" value="P:terpenoid biosynthetic process"/>
    <property type="evidence" value="ECO:0007669"/>
    <property type="project" value="UniProtKB-ARBA"/>
</dbReference>
<dbReference type="InterPro" id="IPR008949">
    <property type="entry name" value="Isoprenoid_synthase_dom_sf"/>
</dbReference>
<dbReference type="PANTHER" id="PTHR43281:SF1">
    <property type="entry name" value="FARNESYL DIPHOSPHATE SYNTHASE"/>
    <property type="match status" value="1"/>
</dbReference>
<evidence type="ECO:0000256" key="3">
    <source>
        <dbReference type="ARBA" id="ARBA00022679"/>
    </source>
</evidence>
<dbReference type="FunFam" id="1.10.600.10:FF:000001">
    <property type="entry name" value="Geranylgeranyl diphosphate synthase"/>
    <property type="match status" value="1"/>
</dbReference>
<dbReference type="EC" id="2.5.1.1" evidence="8"/>
<dbReference type="Gene3D" id="1.10.600.10">
    <property type="entry name" value="Farnesyl Diphosphate Synthase"/>
    <property type="match status" value="1"/>
</dbReference>
<dbReference type="AlphaFoldDB" id="A0A7X0PCU5"/>
<keyword evidence="5" id="KW-0460">Magnesium</keyword>
<dbReference type="EMBL" id="JACHLK010000003">
    <property type="protein sequence ID" value="MBB6559207.1"/>
    <property type="molecule type" value="Genomic_DNA"/>
</dbReference>
<dbReference type="GO" id="GO:0046872">
    <property type="term" value="F:metal ion binding"/>
    <property type="evidence" value="ECO:0007669"/>
    <property type="project" value="UniProtKB-KW"/>
</dbReference>
<sequence length="318" mass="32830">MSAAPSVNTPSSSSFDLAGWSQRHLARVEHALSRWVGEGAPAGLGEAMRYAVLDGGKRLRPLLVLAAEEAVCSGAEVEASAHAVSDGAALRAACAVELIHAYSLVHDDMPCMDNDVLRRGKPTVHVQFGEAQALLAGDALQAFAFELLTPDDGSVPDGMQAMLCRLLARAAGSAGMAGGQAIDLASVGVALTEDQLRHMHRLKTGALLQGSVMMGVACGPASAQAHEALSDYGAVMGLAFQVVDDILDVIADSATLGKTAGKDAASDKPTYVSLLGLENAQAYARELQVQAHAALARSGLADTRALAALADMVVDRTH</sequence>
<evidence type="ECO:0000256" key="5">
    <source>
        <dbReference type="ARBA" id="ARBA00022842"/>
    </source>
</evidence>
<dbReference type="CDD" id="cd00685">
    <property type="entry name" value="Trans_IPPS_HT"/>
    <property type="match status" value="1"/>
</dbReference>
<dbReference type="SFLD" id="SFLDG01017">
    <property type="entry name" value="Polyprenyl_Transferase_Like"/>
    <property type="match status" value="1"/>
</dbReference>
<evidence type="ECO:0000313" key="8">
    <source>
        <dbReference type="EMBL" id="MBB6559207.1"/>
    </source>
</evidence>
<dbReference type="RefSeq" id="WP_184856640.1">
    <property type="nucleotide sequence ID" value="NZ_JACHLK010000003.1"/>
</dbReference>
<protein>
    <submittedName>
        <fullName evidence="8">Farnesyl diphosphate synthase</fullName>
        <ecNumber evidence="8">2.5.1.1</ecNumber>
        <ecNumber evidence="8">2.5.1.10</ecNumber>
    </submittedName>
</protein>
<dbReference type="NCBIfam" id="NF045485">
    <property type="entry name" value="FPPsyn"/>
    <property type="match status" value="1"/>
</dbReference>
<keyword evidence="9" id="KW-1185">Reference proteome</keyword>
<proteinExistence type="inferred from homology"/>
<dbReference type="PROSITE" id="PS00444">
    <property type="entry name" value="POLYPRENYL_SYNTHASE_2"/>
    <property type="match status" value="1"/>
</dbReference>
<dbReference type="InterPro" id="IPR033749">
    <property type="entry name" value="Polyprenyl_synt_CS"/>
</dbReference>
<accession>A0A7X0PCU5</accession>
<dbReference type="InterPro" id="IPR000092">
    <property type="entry name" value="Polyprenyl_synt"/>
</dbReference>
<dbReference type="SFLD" id="SFLDS00005">
    <property type="entry name" value="Isoprenoid_Synthase_Type_I"/>
    <property type="match status" value="1"/>
</dbReference>
<dbReference type="EC" id="2.5.1.10" evidence="8"/>
<organism evidence="8 9">
    <name type="scientific">Acidovorax soli</name>
    <dbReference type="NCBI Taxonomy" id="592050"/>
    <lineage>
        <taxon>Bacteria</taxon>
        <taxon>Pseudomonadati</taxon>
        <taxon>Pseudomonadota</taxon>
        <taxon>Betaproteobacteria</taxon>
        <taxon>Burkholderiales</taxon>
        <taxon>Comamonadaceae</taxon>
        <taxon>Acidovorax</taxon>
    </lineage>
</organism>
<comment type="similarity">
    <text evidence="2 7">Belongs to the FPP/GGPP synthase family.</text>
</comment>
<evidence type="ECO:0000256" key="2">
    <source>
        <dbReference type="ARBA" id="ARBA00006706"/>
    </source>
</evidence>
<evidence type="ECO:0000256" key="6">
    <source>
        <dbReference type="ARBA" id="ARBA00023229"/>
    </source>
</evidence>
<keyword evidence="6" id="KW-0414">Isoprene biosynthesis</keyword>
<name>A0A7X0PCU5_9BURK</name>
<evidence type="ECO:0000256" key="7">
    <source>
        <dbReference type="RuleBase" id="RU004466"/>
    </source>
</evidence>
<dbReference type="GO" id="GO:0004161">
    <property type="term" value="F:dimethylallyltranstransferase activity"/>
    <property type="evidence" value="ECO:0007669"/>
    <property type="project" value="UniProtKB-EC"/>
</dbReference>
<keyword evidence="3 7" id="KW-0808">Transferase</keyword>
<dbReference type="GO" id="GO:0005737">
    <property type="term" value="C:cytoplasm"/>
    <property type="evidence" value="ECO:0007669"/>
    <property type="project" value="UniProtKB-ARBA"/>
</dbReference>
<comment type="cofactor">
    <cofactor evidence="1">
        <name>Mg(2+)</name>
        <dbReference type="ChEBI" id="CHEBI:18420"/>
    </cofactor>
</comment>
<dbReference type="PANTHER" id="PTHR43281">
    <property type="entry name" value="FARNESYL DIPHOSPHATE SYNTHASE"/>
    <property type="match status" value="1"/>
</dbReference>
<dbReference type="GO" id="GO:0004337">
    <property type="term" value="F:(2E,6E)-farnesyl diphosphate synthase activity"/>
    <property type="evidence" value="ECO:0007669"/>
    <property type="project" value="UniProtKB-EC"/>
</dbReference>
<comment type="caution">
    <text evidence="8">The sequence shown here is derived from an EMBL/GenBank/DDBJ whole genome shotgun (WGS) entry which is preliminary data.</text>
</comment>
<dbReference type="InterPro" id="IPR053378">
    <property type="entry name" value="Prenyl_diphosphate_synthase"/>
</dbReference>